<proteinExistence type="inferred from homology"/>
<comment type="similarity">
    <text evidence="1">Belongs to the UPF0149 family.</text>
</comment>
<dbReference type="InterPro" id="IPR011978">
    <property type="entry name" value="YgfB-like"/>
</dbReference>
<evidence type="ECO:0008006" key="3">
    <source>
        <dbReference type="Google" id="ProtNLM"/>
    </source>
</evidence>
<organism evidence="2">
    <name type="scientific">hydrothermal vent metagenome</name>
    <dbReference type="NCBI Taxonomy" id="652676"/>
    <lineage>
        <taxon>unclassified sequences</taxon>
        <taxon>metagenomes</taxon>
        <taxon>ecological metagenomes</taxon>
    </lineage>
</organism>
<evidence type="ECO:0000313" key="2">
    <source>
        <dbReference type="EMBL" id="VAW86478.1"/>
    </source>
</evidence>
<dbReference type="EMBL" id="UOFQ01000043">
    <property type="protein sequence ID" value="VAW86478.1"/>
    <property type="molecule type" value="Genomic_DNA"/>
</dbReference>
<dbReference type="PANTHER" id="PTHR37528">
    <property type="entry name" value="UPF0149 PROTEIN YGFB"/>
    <property type="match status" value="1"/>
</dbReference>
<dbReference type="InterPro" id="IPR036255">
    <property type="entry name" value="YgfB-like_sf"/>
</dbReference>
<dbReference type="SUPFAM" id="SSF101327">
    <property type="entry name" value="YgfB-like"/>
    <property type="match status" value="1"/>
</dbReference>
<sequence>MDTASVEDALSRLGLMVSATEGHGLLCGLICARGYVECEAWVALMDEENLDQLTSDDPNDLISTQGTHLDSLEAGEDGKLLRALHRETLRQFGSGECDFYPLLPDDNTPLGERSEELGAWCQAFLFGLAAGGIKDFSTLPEQVGEISRDLVEFSQIAPGDKEPTEQDEFSYVELVEYVRIGVQLIFEELHSNGSDEPPKDKVLH</sequence>
<accession>A0A3B0YZJ8</accession>
<reference evidence="2" key="1">
    <citation type="submission" date="2018-06" db="EMBL/GenBank/DDBJ databases">
        <authorList>
            <person name="Zhirakovskaya E."/>
        </authorList>
    </citation>
    <scope>NUCLEOTIDE SEQUENCE</scope>
</reference>
<name>A0A3B0YZJ8_9ZZZZ</name>
<dbReference type="PANTHER" id="PTHR37528:SF1">
    <property type="entry name" value="UPF0149 PROTEIN YGFB"/>
    <property type="match status" value="1"/>
</dbReference>
<dbReference type="Gene3D" id="1.20.120.740">
    <property type="entry name" value="YgfB uncharacterised protein family UPF0149, PF03695"/>
    <property type="match status" value="1"/>
</dbReference>
<dbReference type="AlphaFoldDB" id="A0A3B0YZJ8"/>
<dbReference type="Pfam" id="PF03695">
    <property type="entry name" value="UPF0149"/>
    <property type="match status" value="1"/>
</dbReference>
<evidence type="ECO:0000256" key="1">
    <source>
        <dbReference type="ARBA" id="ARBA00038308"/>
    </source>
</evidence>
<protein>
    <recommendedName>
        <fullName evidence="3">YecA family protein</fullName>
    </recommendedName>
</protein>
<dbReference type="GO" id="GO:0005829">
    <property type="term" value="C:cytosol"/>
    <property type="evidence" value="ECO:0007669"/>
    <property type="project" value="TreeGrafter"/>
</dbReference>
<gene>
    <name evidence="2" type="ORF">MNBD_GAMMA17-1214</name>
</gene>